<evidence type="ECO:0000256" key="3">
    <source>
        <dbReference type="ARBA" id="ARBA00022927"/>
    </source>
</evidence>
<proteinExistence type="inferred from homology"/>
<comment type="caution">
    <text evidence="6">The sequence shown here is derived from an EMBL/GenBank/DDBJ whole genome shotgun (WGS) entry which is preliminary data.</text>
</comment>
<dbReference type="PANTHER" id="PTHR36918">
    <property type="match status" value="1"/>
</dbReference>
<dbReference type="RefSeq" id="WP_255914954.1">
    <property type="nucleotide sequence ID" value="NZ_JANFQO010000012.1"/>
</dbReference>
<gene>
    <name evidence="5 6" type="primary">secB</name>
    <name evidence="6" type="ORF">NM961_13665</name>
</gene>
<evidence type="ECO:0000313" key="7">
    <source>
        <dbReference type="Proteomes" id="UP001165498"/>
    </source>
</evidence>
<dbReference type="Pfam" id="PF02556">
    <property type="entry name" value="SecB"/>
    <property type="match status" value="1"/>
</dbReference>
<comment type="subcellular location">
    <subcellularLocation>
        <location evidence="5">Cytoplasm</location>
    </subcellularLocation>
</comment>
<dbReference type="PANTHER" id="PTHR36918:SF1">
    <property type="entry name" value="PROTEIN-EXPORT PROTEIN SECB"/>
    <property type="match status" value="1"/>
</dbReference>
<organism evidence="6 7">
    <name type="scientific">Tahibacter harae</name>
    <dbReference type="NCBI Taxonomy" id="2963937"/>
    <lineage>
        <taxon>Bacteria</taxon>
        <taxon>Pseudomonadati</taxon>
        <taxon>Pseudomonadota</taxon>
        <taxon>Gammaproteobacteria</taxon>
        <taxon>Lysobacterales</taxon>
        <taxon>Rhodanobacteraceae</taxon>
        <taxon>Tahibacter</taxon>
    </lineage>
</organism>
<keyword evidence="5" id="KW-0963">Cytoplasm</keyword>
<keyword evidence="3 5" id="KW-0653">Protein transport</keyword>
<keyword evidence="4 5" id="KW-0811">Translocation</keyword>
<dbReference type="InterPro" id="IPR003708">
    <property type="entry name" value="SecB"/>
</dbReference>
<dbReference type="EMBL" id="JANFQO010000012">
    <property type="protein sequence ID" value="MCQ4165763.1"/>
    <property type="molecule type" value="Genomic_DNA"/>
</dbReference>
<dbReference type="NCBIfam" id="TIGR00809">
    <property type="entry name" value="secB"/>
    <property type="match status" value="1"/>
</dbReference>
<reference evidence="6" key="1">
    <citation type="submission" date="2022-07" db="EMBL/GenBank/DDBJ databases">
        <title>Tahibacter sp., a new gammaproteobacterium isolated from the silt sample collected at pig farm.</title>
        <authorList>
            <person name="Chen H."/>
        </authorList>
    </citation>
    <scope>NUCLEOTIDE SEQUENCE</scope>
    <source>
        <strain evidence="6">P2K</strain>
    </source>
</reference>
<dbReference type="HAMAP" id="MF_00821">
    <property type="entry name" value="SecB"/>
    <property type="match status" value="1"/>
</dbReference>
<evidence type="ECO:0000256" key="1">
    <source>
        <dbReference type="ARBA" id="ARBA00009990"/>
    </source>
</evidence>
<accession>A0ABT1QTY8</accession>
<dbReference type="Gene3D" id="3.10.420.10">
    <property type="entry name" value="SecB-like"/>
    <property type="match status" value="1"/>
</dbReference>
<dbReference type="NCBIfam" id="NF004393">
    <property type="entry name" value="PRK05751.1-4"/>
    <property type="match status" value="1"/>
</dbReference>
<comment type="similarity">
    <text evidence="1 5">Belongs to the SecB family.</text>
</comment>
<keyword evidence="5" id="KW-0143">Chaperone</keyword>
<dbReference type="Proteomes" id="UP001165498">
    <property type="component" value="Unassembled WGS sequence"/>
</dbReference>
<keyword evidence="7" id="KW-1185">Reference proteome</keyword>
<evidence type="ECO:0000256" key="2">
    <source>
        <dbReference type="ARBA" id="ARBA00022448"/>
    </source>
</evidence>
<name>A0ABT1QTY8_9GAMM</name>
<comment type="function">
    <text evidence="5">One of the proteins required for the normal export of preproteins out of the cell cytoplasm. It is a molecular chaperone that binds to a subset of precursor proteins, maintaining them in a translocation-competent state. It also specifically binds to its receptor SecA.</text>
</comment>
<protein>
    <recommendedName>
        <fullName evidence="5">Protein-export protein SecB</fullName>
    </recommendedName>
</protein>
<sequence length="161" mass="17275">MSDTAANGQAAAQAQLSVQKIYIKDSSFEAPAAPHIFQEQGQPQIQLQLGQQVNALAQDVYELVLSVTVTCKLGEKIAYLCEVQQAGIFGVAGFDDANRDAVLGSYCPNVLFPYARQAISDMVQNGGFPPFFLQPINFDALYAEAMSRRASEGGEAPVLNA</sequence>
<evidence type="ECO:0000256" key="4">
    <source>
        <dbReference type="ARBA" id="ARBA00023010"/>
    </source>
</evidence>
<comment type="subunit">
    <text evidence="5">Homotetramer, a dimer of dimers. One homotetramer interacts with 1 SecA dimer.</text>
</comment>
<dbReference type="InterPro" id="IPR035958">
    <property type="entry name" value="SecB-like_sf"/>
</dbReference>
<evidence type="ECO:0000313" key="6">
    <source>
        <dbReference type="EMBL" id="MCQ4165763.1"/>
    </source>
</evidence>
<keyword evidence="2 5" id="KW-0813">Transport</keyword>
<evidence type="ECO:0000256" key="5">
    <source>
        <dbReference type="HAMAP-Rule" id="MF_00821"/>
    </source>
</evidence>
<dbReference type="PRINTS" id="PR01594">
    <property type="entry name" value="SECBCHAPRONE"/>
</dbReference>
<dbReference type="SUPFAM" id="SSF54611">
    <property type="entry name" value="SecB-like"/>
    <property type="match status" value="1"/>
</dbReference>